<sequence length="306" mass="34435">MGRKSNASKKEEMAHMVVAFILDVFVVYVLIVSVFGCFLLMGVYVFDVVVNGGIDFKKSLLFKRKGLFFQDKSGGSNPSLDETKSQPENMQTESHYLLSKKRLKNRCVVIRRSDRLQNIRLPTPNQDVGPVIEEIESEEEDEPCAQVEKRSPDSIPGERSLEEKVDYLLQCLEAHEKAIDTLKSEASKRPLQSKGPSSSEVRYKSLYFDSQKKIEALTDENCQLSKKLEVTLGKLEVCEKDTRVFSELMDKVKEVLLVSNLTKATEMALQLSSKVLGGIASPDAVVEPRTIGVKRNREKVAKKVRS</sequence>
<dbReference type="EMBL" id="QGNW01000006">
    <property type="protein sequence ID" value="RVX20611.1"/>
    <property type="molecule type" value="Genomic_DNA"/>
</dbReference>
<dbReference type="Proteomes" id="UP000288805">
    <property type="component" value="Unassembled WGS sequence"/>
</dbReference>
<dbReference type="AlphaFoldDB" id="A0A438KHC4"/>
<evidence type="ECO:0000313" key="4">
    <source>
        <dbReference type="Proteomes" id="UP000288805"/>
    </source>
</evidence>
<reference evidence="3 4" key="1">
    <citation type="journal article" date="2018" name="PLoS Genet.">
        <title>Population sequencing reveals clonal diversity and ancestral inbreeding in the grapevine cultivar Chardonnay.</title>
        <authorList>
            <person name="Roach M.J."/>
            <person name="Johnson D.L."/>
            <person name="Bohlmann J."/>
            <person name="van Vuuren H.J."/>
            <person name="Jones S.J."/>
            <person name="Pretorius I.S."/>
            <person name="Schmidt S.A."/>
            <person name="Borneman A.R."/>
        </authorList>
    </citation>
    <scope>NUCLEOTIDE SEQUENCE [LARGE SCALE GENOMIC DNA]</scope>
    <source>
        <strain evidence="4">cv. Chardonnay</strain>
        <tissue evidence="3">Leaf</tissue>
    </source>
</reference>
<dbReference type="PANTHER" id="PTHR38936">
    <property type="entry name" value="TITIN-LIKE ISOFORM X2"/>
    <property type="match status" value="1"/>
</dbReference>
<feature type="region of interest" description="Disordered" evidence="1">
    <location>
        <begin position="136"/>
        <end position="157"/>
    </location>
</feature>
<organism evidence="3 4">
    <name type="scientific">Vitis vinifera</name>
    <name type="common">Grape</name>
    <dbReference type="NCBI Taxonomy" id="29760"/>
    <lineage>
        <taxon>Eukaryota</taxon>
        <taxon>Viridiplantae</taxon>
        <taxon>Streptophyta</taxon>
        <taxon>Embryophyta</taxon>
        <taxon>Tracheophyta</taxon>
        <taxon>Spermatophyta</taxon>
        <taxon>Magnoliopsida</taxon>
        <taxon>eudicotyledons</taxon>
        <taxon>Gunneridae</taxon>
        <taxon>Pentapetalae</taxon>
        <taxon>rosids</taxon>
        <taxon>Vitales</taxon>
        <taxon>Vitaceae</taxon>
        <taxon>Viteae</taxon>
        <taxon>Vitis</taxon>
    </lineage>
</organism>
<evidence type="ECO:0000256" key="1">
    <source>
        <dbReference type="SAM" id="MobiDB-lite"/>
    </source>
</evidence>
<gene>
    <name evidence="3" type="ORF">CK203_002703</name>
</gene>
<comment type="caution">
    <text evidence="3">The sequence shown here is derived from an EMBL/GenBank/DDBJ whole genome shotgun (WGS) entry which is preliminary data.</text>
</comment>
<accession>A0A438KHC4</accession>
<name>A0A438KHC4_VITVI</name>
<keyword evidence="2" id="KW-0472">Membrane</keyword>
<evidence type="ECO:0000256" key="2">
    <source>
        <dbReference type="SAM" id="Phobius"/>
    </source>
</evidence>
<keyword evidence="2" id="KW-0812">Transmembrane</keyword>
<dbReference type="PANTHER" id="PTHR38936:SF1">
    <property type="entry name" value="DUF641 DOMAIN-CONTAINING PROTEIN"/>
    <property type="match status" value="1"/>
</dbReference>
<proteinExistence type="predicted"/>
<keyword evidence="2" id="KW-1133">Transmembrane helix</keyword>
<feature type="transmembrane region" description="Helical" evidence="2">
    <location>
        <begin position="20"/>
        <end position="46"/>
    </location>
</feature>
<protein>
    <submittedName>
        <fullName evidence="3">Uncharacterized protein</fullName>
    </submittedName>
</protein>
<evidence type="ECO:0000313" key="3">
    <source>
        <dbReference type="EMBL" id="RVX20611.1"/>
    </source>
</evidence>